<protein>
    <submittedName>
        <fullName evidence="1">Uncharacterized protein</fullName>
    </submittedName>
</protein>
<organism evidence="1 2">
    <name type="scientific">Linnemannia hyalina</name>
    <dbReference type="NCBI Taxonomy" id="64524"/>
    <lineage>
        <taxon>Eukaryota</taxon>
        <taxon>Fungi</taxon>
        <taxon>Fungi incertae sedis</taxon>
        <taxon>Mucoromycota</taxon>
        <taxon>Mortierellomycotina</taxon>
        <taxon>Mortierellomycetes</taxon>
        <taxon>Mortierellales</taxon>
        <taxon>Mortierellaceae</taxon>
        <taxon>Linnemannia</taxon>
    </lineage>
</organism>
<sequence length="138" mass="16044">MGQGNPQDRIRFHVRRLKKRNLRRPLPSFTNLRYFRASMRLMVRRAHAVQQVALQVADTLFRSSPQSIVSLKLPQDVSEYGEVEMAMGQDAKDFDDGPLVLSTEPLTNLRYLRLPDKYRGYHADQICPFLEQSPRLES</sequence>
<evidence type="ECO:0000313" key="2">
    <source>
        <dbReference type="Proteomes" id="UP000707451"/>
    </source>
</evidence>
<name>A0A9P8BQJ2_9FUNG</name>
<comment type="caution">
    <text evidence="1">The sequence shown here is derived from an EMBL/GenBank/DDBJ whole genome shotgun (WGS) entry which is preliminary data.</text>
</comment>
<reference evidence="1" key="1">
    <citation type="submission" date="2021-06" db="EMBL/GenBank/DDBJ databases">
        <title>Genome Sequence of Mortierella hyaline Strain SCG-10, a Cold-Adapted, Nitrate-Reducing Fungus Isolated from Soil in Minnesota, USA.</title>
        <authorList>
            <person name="Aldossari N."/>
        </authorList>
    </citation>
    <scope>NUCLEOTIDE SEQUENCE</scope>
    <source>
        <strain evidence="1">SCG-10</strain>
    </source>
</reference>
<dbReference type="AlphaFoldDB" id="A0A9P8BQJ2"/>
<evidence type="ECO:0000313" key="1">
    <source>
        <dbReference type="EMBL" id="KAG9064450.1"/>
    </source>
</evidence>
<proteinExistence type="predicted"/>
<gene>
    <name evidence="1" type="ORF">KI688_003640</name>
</gene>
<keyword evidence="2" id="KW-1185">Reference proteome</keyword>
<accession>A0A9P8BQJ2</accession>
<dbReference type="EMBL" id="JAHRHY010000014">
    <property type="protein sequence ID" value="KAG9064450.1"/>
    <property type="molecule type" value="Genomic_DNA"/>
</dbReference>
<dbReference type="Proteomes" id="UP000707451">
    <property type="component" value="Unassembled WGS sequence"/>
</dbReference>